<proteinExistence type="predicted"/>
<dbReference type="SUPFAM" id="SSF54523">
    <property type="entry name" value="Pili subunits"/>
    <property type="match status" value="1"/>
</dbReference>
<dbReference type="Pfam" id="PF08334">
    <property type="entry name" value="T2SSG"/>
    <property type="match status" value="1"/>
</dbReference>
<dbReference type="InterPro" id="IPR045584">
    <property type="entry name" value="Pilin-like"/>
</dbReference>
<evidence type="ECO:0000313" key="3">
    <source>
        <dbReference type="Proteomes" id="UP000076962"/>
    </source>
</evidence>
<dbReference type="Proteomes" id="UP000076962">
    <property type="component" value="Unassembled WGS sequence"/>
</dbReference>
<evidence type="ECO:0000313" key="2">
    <source>
        <dbReference type="EMBL" id="OAD19189.1"/>
    </source>
</evidence>
<dbReference type="EMBL" id="LUTY01002905">
    <property type="protein sequence ID" value="OAD19189.1"/>
    <property type="molecule type" value="Genomic_DNA"/>
</dbReference>
<protein>
    <submittedName>
        <fullName evidence="2">Type II secretion system protein G domain protein</fullName>
    </submittedName>
</protein>
<comment type="caution">
    <text evidence="2">The sequence shown here is derived from an EMBL/GenBank/DDBJ whole genome shotgun (WGS) entry which is preliminary data.</text>
</comment>
<dbReference type="InterPro" id="IPR013545">
    <property type="entry name" value="T2SS_protein-GspG_C"/>
</dbReference>
<sequence length="89" mass="9707">IGTALRSYQAEHGRFPKSRGTVDLQEVGILSAGYNGPYKDRWGTAFEYTSGGESYILRSYGPNRILGGGRGEFDDLVYSNGHFIAGAQK</sequence>
<feature type="non-terminal residue" evidence="2">
    <location>
        <position position="1"/>
    </location>
</feature>
<reference evidence="2 3" key="1">
    <citation type="submission" date="2016-05" db="EMBL/GenBank/DDBJ databases">
        <title>Single-cell genome of chain-forming Candidatus Thiomargarita nelsonii and comparison to other large sulfur-oxidizing bacteria.</title>
        <authorList>
            <person name="Winkel M."/>
            <person name="Salman V."/>
            <person name="Woyke T."/>
            <person name="Schulz-Vogt H."/>
            <person name="Richter M."/>
            <person name="Flood B."/>
            <person name="Bailey J."/>
            <person name="Amann R."/>
            <person name="Mussmann M."/>
        </authorList>
    </citation>
    <scope>NUCLEOTIDE SEQUENCE [LARGE SCALE GENOMIC DNA]</scope>
    <source>
        <strain evidence="2 3">THI036</strain>
    </source>
</reference>
<dbReference type="Gene3D" id="3.30.700.10">
    <property type="entry name" value="Glycoprotein, Type 4 Pilin"/>
    <property type="match status" value="1"/>
</dbReference>
<organism evidence="2 3">
    <name type="scientific">Candidatus Thiomargarita nelsonii</name>
    <dbReference type="NCBI Taxonomy" id="1003181"/>
    <lineage>
        <taxon>Bacteria</taxon>
        <taxon>Pseudomonadati</taxon>
        <taxon>Pseudomonadota</taxon>
        <taxon>Gammaproteobacteria</taxon>
        <taxon>Thiotrichales</taxon>
        <taxon>Thiotrichaceae</taxon>
        <taxon>Thiomargarita</taxon>
    </lineage>
</organism>
<feature type="domain" description="Type II secretion system protein GspG C-terminal" evidence="1">
    <location>
        <begin position="1"/>
        <end position="69"/>
    </location>
</feature>
<keyword evidence="3" id="KW-1185">Reference proteome</keyword>
<dbReference type="AlphaFoldDB" id="A0A176RTW9"/>
<name>A0A176RTW9_9GAMM</name>
<accession>A0A176RTW9</accession>
<evidence type="ECO:0000259" key="1">
    <source>
        <dbReference type="Pfam" id="PF08334"/>
    </source>
</evidence>
<gene>
    <name evidence="2" type="ORF">THIOM_005189</name>
</gene>